<protein>
    <submittedName>
        <fullName evidence="2">General secretion pathway protein A</fullName>
    </submittedName>
</protein>
<dbReference type="GO" id="GO:0016887">
    <property type="term" value="F:ATP hydrolysis activity"/>
    <property type="evidence" value="ECO:0007669"/>
    <property type="project" value="InterPro"/>
</dbReference>
<dbReference type="PANTHER" id="PTHR35894:SF1">
    <property type="entry name" value="PHOSPHORIBULOKINASE _ URIDINE KINASE FAMILY"/>
    <property type="match status" value="1"/>
</dbReference>
<proteinExistence type="predicted"/>
<dbReference type="RefSeq" id="WP_039263218.1">
    <property type="nucleotide sequence ID" value="NZ_CP009267.1"/>
</dbReference>
<dbReference type="KEGG" id="cpae:CPAST_c29790"/>
<keyword evidence="3" id="KW-1185">Reference proteome</keyword>
<feature type="domain" description="ORC1/DEAH AAA+ ATPase" evidence="1">
    <location>
        <begin position="43"/>
        <end position="167"/>
    </location>
</feature>
<gene>
    <name evidence="2" type="primary">exeA10</name>
    <name evidence="2" type="ORF">CLPA_c29790</name>
</gene>
<name>A0A0H3JB33_CLOPA</name>
<dbReference type="KEGG" id="cpat:CLPA_c29790"/>
<dbReference type="Gene3D" id="3.40.50.300">
    <property type="entry name" value="P-loop containing nucleotide triphosphate hydrolases"/>
    <property type="match status" value="1"/>
</dbReference>
<evidence type="ECO:0000313" key="2">
    <source>
        <dbReference type="EMBL" id="AJA53033.1"/>
    </source>
</evidence>
<dbReference type="InterPro" id="IPR049945">
    <property type="entry name" value="AAA_22"/>
</dbReference>
<dbReference type="Pfam" id="PF13401">
    <property type="entry name" value="AAA_22"/>
    <property type="match status" value="1"/>
</dbReference>
<evidence type="ECO:0000259" key="1">
    <source>
        <dbReference type="Pfam" id="PF13401"/>
    </source>
</evidence>
<reference evidence="2 3" key="1">
    <citation type="journal article" date="2015" name="Genome Announc.">
        <title>Complete Genome Sequence of the Nitrogen-Fixing and Solvent-Producing Clostridium pasteurianum DSM 525.</title>
        <authorList>
            <person name="Poehlein A."/>
            <person name="Grosse-Honebrink A."/>
            <person name="Zhang Y."/>
            <person name="Minton N.P."/>
            <person name="Daniel R."/>
        </authorList>
    </citation>
    <scope>NUCLEOTIDE SEQUENCE [LARGE SCALE GENOMIC DNA]</scope>
    <source>
        <strain evidence="3">DSM 525 / ATCC 6013</strain>
    </source>
</reference>
<dbReference type="PATRIC" id="fig|1262449.7.peg.3006"/>
<evidence type="ECO:0000313" key="3">
    <source>
        <dbReference type="Proteomes" id="UP000030905"/>
    </source>
</evidence>
<sequence>MYKAFYGLTFDPFDKNLDLKYSFKSEDFSKAMNRLEFLKSVLGIGVITGEPGVSKSFLLRNFVDSLNPNLYKCVYIPISTLTVMDFYRALCDGLGIIHAQKKVTMFKQIQESIYTYSHSKNVIPVIIIDECQFLSNSILDDLRIIFNFHMDSKNYAMLILSGQPNFLLQLSRQVHEALRQRIIMNYCLKGLTHDECKPYITSMLKAAGCSEPIFTDDAFELIYSSTNGAIRPLNSLTRMCLISGANERLTSINSDTVYKSQSEIDLTI</sequence>
<accession>A0A0H3JB33</accession>
<dbReference type="EMBL" id="CP009268">
    <property type="protein sequence ID" value="AJA53033.1"/>
    <property type="molecule type" value="Genomic_DNA"/>
</dbReference>
<dbReference type="InterPro" id="IPR027417">
    <property type="entry name" value="P-loop_NTPase"/>
</dbReference>
<dbReference type="InterPro" id="IPR052026">
    <property type="entry name" value="ExeA_AAA_ATPase_DNA-bind"/>
</dbReference>
<dbReference type="AlphaFoldDB" id="A0A0H3JB33"/>
<dbReference type="Proteomes" id="UP000030905">
    <property type="component" value="Chromosome"/>
</dbReference>
<dbReference type="PANTHER" id="PTHR35894">
    <property type="entry name" value="GENERAL SECRETION PATHWAY PROTEIN A-RELATED"/>
    <property type="match status" value="1"/>
</dbReference>
<organism evidence="2 3">
    <name type="scientific">Clostridium pasteurianum DSM 525 = ATCC 6013</name>
    <dbReference type="NCBI Taxonomy" id="1262449"/>
    <lineage>
        <taxon>Bacteria</taxon>
        <taxon>Bacillati</taxon>
        <taxon>Bacillota</taxon>
        <taxon>Clostridia</taxon>
        <taxon>Eubacteriales</taxon>
        <taxon>Clostridiaceae</taxon>
        <taxon>Clostridium</taxon>
    </lineage>
</organism>
<dbReference type="SUPFAM" id="SSF52540">
    <property type="entry name" value="P-loop containing nucleoside triphosphate hydrolases"/>
    <property type="match status" value="1"/>
</dbReference>